<protein>
    <submittedName>
        <fullName evidence="1">Uncharacterized protein</fullName>
    </submittedName>
</protein>
<reference evidence="1" key="1">
    <citation type="journal article" date="2021" name="Proc. Natl. Acad. Sci. U.S.A.">
        <title>A Catalog of Tens of Thousands of Viruses from Human Metagenomes Reveals Hidden Associations with Chronic Diseases.</title>
        <authorList>
            <person name="Tisza M.J."/>
            <person name="Buck C.B."/>
        </authorList>
    </citation>
    <scope>NUCLEOTIDE SEQUENCE</scope>
    <source>
        <strain evidence="1">Ct8MV80</strain>
    </source>
</reference>
<proteinExistence type="predicted"/>
<dbReference type="EMBL" id="BK015835">
    <property type="protein sequence ID" value="DAE27327.1"/>
    <property type="molecule type" value="Genomic_DNA"/>
</dbReference>
<sequence>MSKTVLNGLTAGYSKEYHGQTFFYYDNEFCGIKLRVKDKTIHSLGCYEEEKIEESKDIIKDIFKKYKLRCKEKGLIIKKGKKKYFFCLCKEDWNPESVQGDWDSESSKYLFVTIPKKNLEKLKCDVEEILRKEKLII</sequence>
<evidence type="ECO:0000313" key="1">
    <source>
        <dbReference type="EMBL" id="DAE27327.1"/>
    </source>
</evidence>
<organism evidence="1">
    <name type="scientific">virus sp. ct8MV80</name>
    <dbReference type="NCBI Taxonomy" id="2826793"/>
    <lineage>
        <taxon>Viruses</taxon>
    </lineage>
</organism>
<accession>A0A8S5R7H5</accession>
<name>A0A8S5R7H5_9VIRU</name>